<accession>A0A1U7HS39</accession>
<dbReference type="InterPro" id="IPR011006">
    <property type="entry name" value="CheY-like_superfamily"/>
</dbReference>
<dbReference type="InterPro" id="IPR000160">
    <property type="entry name" value="GGDEF_dom"/>
</dbReference>
<evidence type="ECO:0000313" key="5">
    <source>
        <dbReference type="EMBL" id="OKH26391.1"/>
    </source>
</evidence>
<feature type="domain" description="GGDEF" evidence="4">
    <location>
        <begin position="255"/>
        <end position="392"/>
    </location>
</feature>
<dbReference type="InterPro" id="IPR029787">
    <property type="entry name" value="Nucleotide_cyclase"/>
</dbReference>
<comment type="caution">
    <text evidence="5">The sequence shown here is derived from an EMBL/GenBank/DDBJ whole genome shotgun (WGS) entry which is preliminary data.</text>
</comment>
<dbReference type="SUPFAM" id="SSF55073">
    <property type="entry name" value="Nucleotide cyclase"/>
    <property type="match status" value="1"/>
</dbReference>
<dbReference type="GO" id="GO:0052621">
    <property type="term" value="F:diguanylate cyclase activity"/>
    <property type="evidence" value="ECO:0007669"/>
    <property type="project" value="TreeGrafter"/>
</dbReference>
<evidence type="ECO:0000259" key="3">
    <source>
        <dbReference type="PROSITE" id="PS50110"/>
    </source>
</evidence>
<dbReference type="GO" id="GO:0000160">
    <property type="term" value="P:phosphorelay signal transduction system"/>
    <property type="evidence" value="ECO:0007669"/>
    <property type="project" value="InterPro"/>
</dbReference>
<dbReference type="CDD" id="cd00156">
    <property type="entry name" value="REC"/>
    <property type="match status" value="1"/>
</dbReference>
<dbReference type="SUPFAM" id="SSF52172">
    <property type="entry name" value="CheY-like"/>
    <property type="match status" value="1"/>
</dbReference>
<sequence length="394" mass="45167">MLPTNPKLHNQSPQERVYLSDDMICFSDEDPEVTSLQDWKIMIIDDEPDVHRATQLALQNVTFENRKLTFLSAYSAKEGKELLAIAHTDTALVLLDIVMETNDAGLRIVQHIREELKNRQIRIILRTGHPGEAPDESVILNYDINDYKLKIELTRQNLLTTAIAALRSYRNINTIEQQRLKLAQTLQHLQQVQFQLEEYTHRLEAKVAQRTAALENANRELHRLAIVDDLTLVANRRRFDEYWQQQWQFLAHQQQPISLILIDVDYFKHYNDYYGHQAGDECLWKVAQAISSVLNRPTDLIARYGGEEFAVILPYTSLNGATKVAEAIAAEIYSLNIPHHQSKVSDRVTLSLGIACIVPQLELSPKTAIAFADKALYQAKSQGRDRHCVYWDSG</sequence>
<dbReference type="InterPro" id="IPR001789">
    <property type="entry name" value="Sig_transdc_resp-reg_receiver"/>
</dbReference>
<evidence type="ECO:0000256" key="2">
    <source>
        <dbReference type="SAM" id="Coils"/>
    </source>
</evidence>
<dbReference type="Pfam" id="PF00990">
    <property type="entry name" value="GGDEF"/>
    <property type="match status" value="1"/>
</dbReference>
<dbReference type="Proteomes" id="UP000185984">
    <property type="component" value="Unassembled WGS sequence"/>
</dbReference>
<keyword evidence="2" id="KW-0175">Coiled coil</keyword>
<dbReference type="STRING" id="247279.NIES1031_11600"/>
<dbReference type="GO" id="GO:1902201">
    <property type="term" value="P:negative regulation of bacterial-type flagellum-dependent cell motility"/>
    <property type="evidence" value="ECO:0007669"/>
    <property type="project" value="TreeGrafter"/>
</dbReference>
<evidence type="ECO:0000313" key="6">
    <source>
        <dbReference type="Proteomes" id="UP000185984"/>
    </source>
</evidence>
<feature type="coiled-coil region" evidence="2">
    <location>
        <begin position="172"/>
        <end position="220"/>
    </location>
</feature>
<evidence type="ECO:0000259" key="4">
    <source>
        <dbReference type="PROSITE" id="PS50887"/>
    </source>
</evidence>
<keyword evidence="6" id="KW-1185">Reference proteome</keyword>
<reference evidence="5 6" key="1">
    <citation type="submission" date="2016-11" db="EMBL/GenBank/DDBJ databases">
        <title>Draft Genome Sequences of Nine Cyanobacterial Strains from Diverse Habitats.</title>
        <authorList>
            <person name="Zhu T."/>
            <person name="Hou S."/>
            <person name="Lu X."/>
            <person name="Hess W.R."/>
        </authorList>
    </citation>
    <scope>NUCLEOTIDE SEQUENCE [LARGE SCALE GENOMIC DNA]</scope>
    <source>
        <strain evidence="5 6">5.2 s.c.1</strain>
    </source>
</reference>
<dbReference type="RefSeq" id="WP_073549535.1">
    <property type="nucleotide sequence ID" value="NZ_CAWMVK010000042.1"/>
</dbReference>
<feature type="domain" description="Response regulatory" evidence="3">
    <location>
        <begin position="40"/>
        <end position="165"/>
    </location>
</feature>
<dbReference type="InterPro" id="IPR043128">
    <property type="entry name" value="Rev_trsase/Diguanyl_cyclase"/>
</dbReference>
<organism evidence="5 6">
    <name type="scientific">Chroogloeocystis siderophila 5.2 s.c.1</name>
    <dbReference type="NCBI Taxonomy" id="247279"/>
    <lineage>
        <taxon>Bacteria</taxon>
        <taxon>Bacillati</taxon>
        <taxon>Cyanobacteriota</taxon>
        <taxon>Cyanophyceae</taxon>
        <taxon>Oscillatoriophycideae</taxon>
        <taxon>Chroococcales</taxon>
        <taxon>Chroococcaceae</taxon>
        <taxon>Chroogloeocystis</taxon>
    </lineage>
</organism>
<dbReference type="NCBIfam" id="TIGR00254">
    <property type="entry name" value="GGDEF"/>
    <property type="match status" value="1"/>
</dbReference>
<dbReference type="PANTHER" id="PTHR45138">
    <property type="entry name" value="REGULATORY COMPONENTS OF SENSORY TRANSDUCTION SYSTEM"/>
    <property type="match status" value="1"/>
</dbReference>
<protein>
    <submittedName>
        <fullName evidence="5">Response regulator receiver protein</fullName>
    </submittedName>
</protein>
<dbReference type="Pfam" id="PF00072">
    <property type="entry name" value="Response_reg"/>
    <property type="match status" value="1"/>
</dbReference>
<evidence type="ECO:0000256" key="1">
    <source>
        <dbReference type="PROSITE-ProRule" id="PRU00169"/>
    </source>
</evidence>
<dbReference type="PROSITE" id="PS50110">
    <property type="entry name" value="RESPONSE_REGULATORY"/>
    <property type="match status" value="1"/>
</dbReference>
<name>A0A1U7HS39_9CHRO</name>
<keyword evidence="1" id="KW-0597">Phosphoprotein</keyword>
<dbReference type="GO" id="GO:0043709">
    <property type="term" value="P:cell adhesion involved in single-species biofilm formation"/>
    <property type="evidence" value="ECO:0007669"/>
    <property type="project" value="TreeGrafter"/>
</dbReference>
<dbReference type="OrthoDB" id="9115at2"/>
<gene>
    <name evidence="5" type="ORF">NIES1031_11600</name>
</gene>
<dbReference type="Gene3D" id="3.30.70.270">
    <property type="match status" value="1"/>
</dbReference>
<dbReference type="EMBL" id="MRCC01000008">
    <property type="protein sequence ID" value="OKH26391.1"/>
    <property type="molecule type" value="Genomic_DNA"/>
</dbReference>
<dbReference type="PROSITE" id="PS50887">
    <property type="entry name" value="GGDEF"/>
    <property type="match status" value="1"/>
</dbReference>
<dbReference type="CDD" id="cd01949">
    <property type="entry name" value="GGDEF"/>
    <property type="match status" value="1"/>
</dbReference>
<dbReference type="SMART" id="SM00267">
    <property type="entry name" value="GGDEF"/>
    <property type="match status" value="1"/>
</dbReference>
<dbReference type="InterPro" id="IPR050469">
    <property type="entry name" value="Diguanylate_Cyclase"/>
</dbReference>
<feature type="modified residue" description="4-aspartylphosphate" evidence="1">
    <location>
        <position position="96"/>
    </location>
</feature>
<dbReference type="PANTHER" id="PTHR45138:SF9">
    <property type="entry name" value="DIGUANYLATE CYCLASE DGCM-RELATED"/>
    <property type="match status" value="1"/>
</dbReference>
<proteinExistence type="predicted"/>
<dbReference type="Gene3D" id="3.40.50.2300">
    <property type="match status" value="1"/>
</dbReference>
<dbReference type="FunFam" id="3.30.70.270:FF:000001">
    <property type="entry name" value="Diguanylate cyclase domain protein"/>
    <property type="match status" value="1"/>
</dbReference>
<dbReference type="AlphaFoldDB" id="A0A1U7HS39"/>
<dbReference type="GO" id="GO:0005886">
    <property type="term" value="C:plasma membrane"/>
    <property type="evidence" value="ECO:0007669"/>
    <property type="project" value="TreeGrafter"/>
</dbReference>